<evidence type="ECO:0000256" key="1">
    <source>
        <dbReference type="ARBA" id="ARBA00004123"/>
    </source>
</evidence>
<dbReference type="OrthoDB" id="6283463at2759"/>
<reference evidence="6" key="2">
    <citation type="journal article" date="2022" name="Hortic Res">
        <title>The genome of Dioscorea zingiberensis sheds light on the biosynthesis, origin and evolution of the medicinally important diosgenin saponins.</title>
        <authorList>
            <person name="Li Y."/>
            <person name="Tan C."/>
            <person name="Li Z."/>
            <person name="Guo J."/>
            <person name="Li S."/>
            <person name="Chen X."/>
            <person name="Wang C."/>
            <person name="Dai X."/>
            <person name="Yang H."/>
            <person name="Song W."/>
            <person name="Hou L."/>
            <person name="Xu J."/>
            <person name="Tong Z."/>
            <person name="Xu A."/>
            <person name="Yuan X."/>
            <person name="Wang W."/>
            <person name="Yang Q."/>
            <person name="Chen L."/>
            <person name="Sun Z."/>
            <person name="Wang K."/>
            <person name="Pan B."/>
            <person name="Chen J."/>
            <person name="Bao Y."/>
            <person name="Liu F."/>
            <person name="Qi X."/>
            <person name="Gang D.R."/>
            <person name="Wen J."/>
            <person name="Li J."/>
        </authorList>
    </citation>
    <scope>NUCLEOTIDE SEQUENCE</scope>
    <source>
        <strain evidence="6">Dzin_1.0</strain>
    </source>
</reference>
<accession>A0A9D5CEK6</accession>
<dbReference type="AlphaFoldDB" id="A0A9D5CEK6"/>
<name>A0A9D5CEK6_9LILI</name>
<dbReference type="PANTHER" id="PTHR46159">
    <property type="entry name" value="PROTEIN TESMIN/TSO1-LIKE CXC 2"/>
    <property type="match status" value="1"/>
</dbReference>
<dbReference type="InterPro" id="IPR005172">
    <property type="entry name" value="CRC"/>
</dbReference>
<evidence type="ECO:0000256" key="3">
    <source>
        <dbReference type="ARBA" id="ARBA00023242"/>
    </source>
</evidence>
<keyword evidence="7" id="KW-1185">Reference proteome</keyword>
<proteinExistence type="inferred from homology"/>
<dbReference type="EMBL" id="JAGGNH010000005">
    <property type="protein sequence ID" value="KAJ0971247.1"/>
    <property type="molecule type" value="Genomic_DNA"/>
</dbReference>
<comment type="subcellular location">
    <subcellularLocation>
        <location evidence="1">Nucleus</location>
    </subcellularLocation>
</comment>
<sequence length="450" mass="49302">MERPNNQDNGDVRKAKRPDREGLDESTQSSSRTRTSLVSGFGVASTSTNNVGSIFRPLSNWPQEYPSGSAGQQFRPNLDPRTTSASEVIMSSQPMFQPNISLGASEEHGFSSHDIPQSRPNGSGINNMRSDVESNCRHVSTGPWLPPEGIELKECSCKKTGCLNLYCTCFKHEQYCLDCKCQNCENTVENEHAVADARKKVLSRNADAFSSMVVHNKTEVVIDDEGVEHVKEVSIPRIRCKCKISSCEKAYCHCNQAHLPCNIMCNCTTCGNRFGSKYQKQPPLPLSQPTIQVGSSNNISTTNNEDYGLVHPPLQANQPQDVGRNIPHTAPSQASNNILFNEMNGANHGRMPADLHVNGAPSTQQWPTYAENLPNDLTGSSNNNHNNGNTDRSENNIGINPTVISTNVQANQTPNNEQQPPSAEMESAPLQNSENVLPSSQSHAPNRHNL</sequence>
<evidence type="ECO:0000259" key="5">
    <source>
        <dbReference type="PROSITE" id="PS51634"/>
    </source>
</evidence>
<evidence type="ECO:0000256" key="4">
    <source>
        <dbReference type="SAM" id="MobiDB-lite"/>
    </source>
</evidence>
<reference evidence="6" key="1">
    <citation type="submission" date="2021-03" db="EMBL/GenBank/DDBJ databases">
        <authorList>
            <person name="Li Z."/>
            <person name="Yang C."/>
        </authorList>
    </citation>
    <scope>NUCLEOTIDE SEQUENCE</scope>
    <source>
        <strain evidence="6">Dzin_1.0</strain>
        <tissue evidence="6">Leaf</tissue>
    </source>
</reference>
<feature type="region of interest" description="Disordered" evidence="4">
    <location>
        <begin position="411"/>
        <end position="450"/>
    </location>
</feature>
<comment type="similarity">
    <text evidence="2">Belongs to the lin-54 family.</text>
</comment>
<dbReference type="InterPro" id="IPR033467">
    <property type="entry name" value="Tesmin/TSO1-like_CXC"/>
</dbReference>
<feature type="compositionally biased region" description="Polar residues" evidence="4">
    <location>
        <begin position="411"/>
        <end position="421"/>
    </location>
</feature>
<feature type="region of interest" description="Disordered" evidence="4">
    <location>
        <begin position="343"/>
        <end position="399"/>
    </location>
</feature>
<dbReference type="InterPro" id="IPR044522">
    <property type="entry name" value="TSO1-like"/>
</dbReference>
<comment type="caution">
    <text evidence="6">The sequence shown here is derived from an EMBL/GenBank/DDBJ whole genome shotgun (WGS) entry which is preliminary data.</text>
</comment>
<feature type="compositionally biased region" description="Low complexity" evidence="4">
    <location>
        <begin position="26"/>
        <end position="36"/>
    </location>
</feature>
<dbReference type="GO" id="GO:0003700">
    <property type="term" value="F:DNA-binding transcription factor activity"/>
    <property type="evidence" value="ECO:0007669"/>
    <property type="project" value="InterPro"/>
</dbReference>
<dbReference type="GO" id="GO:0005634">
    <property type="term" value="C:nucleus"/>
    <property type="evidence" value="ECO:0007669"/>
    <property type="project" value="UniProtKB-SubCell"/>
</dbReference>
<gene>
    <name evidence="6" type="ORF">J5N97_019206</name>
</gene>
<dbReference type="SMART" id="SM01114">
    <property type="entry name" value="CXC"/>
    <property type="match status" value="2"/>
</dbReference>
<evidence type="ECO:0000256" key="2">
    <source>
        <dbReference type="ARBA" id="ARBA00007267"/>
    </source>
</evidence>
<feature type="compositionally biased region" description="Polar residues" evidence="4">
    <location>
        <begin position="429"/>
        <end position="444"/>
    </location>
</feature>
<feature type="compositionally biased region" description="Low complexity" evidence="4">
    <location>
        <begin position="375"/>
        <end position="390"/>
    </location>
</feature>
<protein>
    <recommendedName>
        <fullName evidence="5">CRC domain-containing protein</fullName>
    </recommendedName>
</protein>
<feature type="compositionally biased region" description="Basic and acidic residues" evidence="4">
    <location>
        <begin position="1"/>
        <end position="23"/>
    </location>
</feature>
<dbReference type="PANTHER" id="PTHR46159:SF6">
    <property type="entry name" value="OS12G0605300 PROTEIN"/>
    <property type="match status" value="1"/>
</dbReference>
<dbReference type="Pfam" id="PF03638">
    <property type="entry name" value="TCR"/>
    <property type="match status" value="2"/>
</dbReference>
<organism evidence="6 7">
    <name type="scientific">Dioscorea zingiberensis</name>
    <dbReference type="NCBI Taxonomy" id="325984"/>
    <lineage>
        <taxon>Eukaryota</taxon>
        <taxon>Viridiplantae</taxon>
        <taxon>Streptophyta</taxon>
        <taxon>Embryophyta</taxon>
        <taxon>Tracheophyta</taxon>
        <taxon>Spermatophyta</taxon>
        <taxon>Magnoliopsida</taxon>
        <taxon>Liliopsida</taxon>
        <taxon>Dioscoreales</taxon>
        <taxon>Dioscoreaceae</taxon>
        <taxon>Dioscorea</taxon>
    </lineage>
</organism>
<dbReference type="Proteomes" id="UP001085076">
    <property type="component" value="Miscellaneous, Linkage group lg05"/>
</dbReference>
<evidence type="ECO:0000313" key="6">
    <source>
        <dbReference type="EMBL" id="KAJ0971247.1"/>
    </source>
</evidence>
<dbReference type="PROSITE" id="PS51634">
    <property type="entry name" value="CRC"/>
    <property type="match status" value="1"/>
</dbReference>
<feature type="domain" description="CRC" evidence="5">
    <location>
        <begin position="151"/>
        <end position="275"/>
    </location>
</feature>
<feature type="region of interest" description="Disordered" evidence="4">
    <location>
        <begin position="1"/>
        <end position="49"/>
    </location>
</feature>
<keyword evidence="3" id="KW-0539">Nucleus</keyword>
<evidence type="ECO:0000313" key="7">
    <source>
        <dbReference type="Proteomes" id="UP001085076"/>
    </source>
</evidence>